<dbReference type="SUPFAM" id="SSF82771">
    <property type="entry name" value="GIY-YIG endonuclease"/>
    <property type="match status" value="1"/>
</dbReference>
<evidence type="ECO:0000313" key="3">
    <source>
        <dbReference type="EMBL" id="BBD09142.1"/>
    </source>
</evidence>
<name>A0A2Z6B0W0_9BACT</name>
<dbReference type="InterPro" id="IPR035901">
    <property type="entry name" value="GIY-YIG_endonuc_sf"/>
</dbReference>
<keyword evidence="4" id="KW-1185">Reference proteome</keyword>
<dbReference type="Pfam" id="PF01541">
    <property type="entry name" value="GIY-YIG"/>
    <property type="match status" value="1"/>
</dbReference>
<dbReference type="Proteomes" id="UP000269883">
    <property type="component" value="Chromosome"/>
</dbReference>
<dbReference type="OrthoDB" id="287318at2"/>
<proteinExistence type="inferred from homology"/>
<dbReference type="EMBL" id="AP017378">
    <property type="protein sequence ID" value="BBD09142.1"/>
    <property type="molecule type" value="Genomic_DNA"/>
</dbReference>
<dbReference type="Gene3D" id="3.40.1440.10">
    <property type="entry name" value="GIY-YIG endonuclease"/>
    <property type="match status" value="1"/>
</dbReference>
<dbReference type="InterPro" id="IPR050190">
    <property type="entry name" value="UPF0213_domain"/>
</dbReference>
<dbReference type="PANTHER" id="PTHR34477">
    <property type="entry name" value="UPF0213 PROTEIN YHBQ"/>
    <property type="match status" value="1"/>
</dbReference>
<dbReference type="CDD" id="cd10456">
    <property type="entry name" value="GIY-YIG_UPF0213"/>
    <property type="match status" value="1"/>
</dbReference>
<feature type="domain" description="GIY-YIG" evidence="2">
    <location>
        <begin position="6"/>
        <end position="84"/>
    </location>
</feature>
<dbReference type="InterPro" id="IPR000305">
    <property type="entry name" value="GIY-YIG_endonuc"/>
</dbReference>
<dbReference type="PROSITE" id="PS50164">
    <property type="entry name" value="GIY_YIG"/>
    <property type="match status" value="1"/>
</dbReference>
<dbReference type="AlphaFoldDB" id="A0A2Z6B0W0"/>
<evidence type="ECO:0000259" key="2">
    <source>
        <dbReference type="PROSITE" id="PS50164"/>
    </source>
</evidence>
<accession>A0A2Z6B0W0</accession>
<reference evidence="3 4" key="1">
    <citation type="journal article" date="2018" name="Sci. Adv.">
        <title>Multi-heme cytochromes provide a pathway for survival in energy-limited environments.</title>
        <authorList>
            <person name="Deng X."/>
            <person name="Dohmae N."/>
            <person name="Nealson K.H."/>
            <person name="Hashimoto K."/>
            <person name="Okamoto A."/>
        </authorList>
    </citation>
    <scope>NUCLEOTIDE SEQUENCE [LARGE SCALE GENOMIC DNA]</scope>
    <source>
        <strain evidence="3 4">IS5</strain>
    </source>
</reference>
<protein>
    <submittedName>
        <fullName evidence="3">Excinuclease ABC subunit C</fullName>
    </submittedName>
</protein>
<evidence type="ECO:0000256" key="1">
    <source>
        <dbReference type="ARBA" id="ARBA00007435"/>
    </source>
</evidence>
<dbReference type="RefSeq" id="WP_126379864.1">
    <property type="nucleotide sequence ID" value="NZ_AP017378.1"/>
</dbReference>
<sequence>MAASDHPWTVYLLRCADDTLYCGITTDIERRLREHNAGTGAKYTRSRTPVVLAASARFEDRSVASRIEYAVKQRPASDKIDFLVKKEQEQGLPLQTTNEQ</sequence>
<evidence type="ECO:0000313" key="4">
    <source>
        <dbReference type="Proteomes" id="UP000269883"/>
    </source>
</evidence>
<organism evidence="3 4">
    <name type="scientific">Desulfovibrio ferrophilus</name>
    <dbReference type="NCBI Taxonomy" id="241368"/>
    <lineage>
        <taxon>Bacteria</taxon>
        <taxon>Pseudomonadati</taxon>
        <taxon>Thermodesulfobacteriota</taxon>
        <taxon>Desulfovibrionia</taxon>
        <taxon>Desulfovibrionales</taxon>
        <taxon>Desulfovibrionaceae</taxon>
        <taxon>Desulfovibrio</taxon>
    </lineage>
</organism>
<dbReference type="PANTHER" id="PTHR34477:SF1">
    <property type="entry name" value="UPF0213 PROTEIN YHBQ"/>
    <property type="match status" value="1"/>
</dbReference>
<comment type="similarity">
    <text evidence="1">Belongs to the UPF0213 family.</text>
</comment>
<gene>
    <name evidence="3" type="ORF">DFE_2416</name>
</gene>
<dbReference type="KEGG" id="dfl:DFE_2416"/>